<dbReference type="EMBL" id="UINC01036632">
    <property type="protein sequence ID" value="SVB30899.1"/>
    <property type="molecule type" value="Genomic_DNA"/>
</dbReference>
<organism evidence="1">
    <name type="scientific">marine metagenome</name>
    <dbReference type="NCBI Taxonomy" id="408172"/>
    <lineage>
        <taxon>unclassified sequences</taxon>
        <taxon>metagenomes</taxon>
        <taxon>ecological metagenomes</taxon>
    </lineage>
</organism>
<evidence type="ECO:0000313" key="1">
    <source>
        <dbReference type="EMBL" id="SVB30899.1"/>
    </source>
</evidence>
<gene>
    <name evidence="1" type="ORF">METZ01_LOCUS183753</name>
</gene>
<proteinExistence type="predicted"/>
<protein>
    <submittedName>
        <fullName evidence="1">Uncharacterized protein</fullName>
    </submittedName>
</protein>
<accession>A0A382CYG7</accession>
<dbReference type="AlphaFoldDB" id="A0A382CYG7"/>
<name>A0A382CYG7_9ZZZZ</name>
<sequence>MNEFDSSPPDISQQSDYTVLQISQEAIQNCDTSEYVTLLHGATGSLQSFEAAFQRYVFLISGYDDDPRELYQIPEVVSFIKDLNSKLPFWLYFVNTGDKRFFSWMIACLCRAMSLDQDEETIYADFNADVYNDLIEYQFNNIVKLMSGLGMGESIQEKVLKELSVNLAALMVVEN</sequence>
<reference evidence="1" key="1">
    <citation type="submission" date="2018-05" db="EMBL/GenBank/DDBJ databases">
        <authorList>
            <person name="Lanie J.A."/>
            <person name="Ng W.-L."/>
            <person name="Kazmierczak K.M."/>
            <person name="Andrzejewski T.M."/>
            <person name="Davidsen T.M."/>
            <person name="Wayne K.J."/>
            <person name="Tettelin H."/>
            <person name="Glass J.I."/>
            <person name="Rusch D."/>
            <person name="Podicherti R."/>
            <person name="Tsui H.-C.T."/>
            <person name="Winkler M.E."/>
        </authorList>
    </citation>
    <scope>NUCLEOTIDE SEQUENCE</scope>
</reference>